<protein>
    <submittedName>
        <fullName evidence="3">Excinuclease ABC subunit C</fullName>
    </submittedName>
</protein>
<dbReference type="InterPro" id="IPR035901">
    <property type="entry name" value="GIY-YIG_endonuc_sf"/>
</dbReference>
<organism evidence="3 4">
    <name type="scientific">Candidatus Shapirobacteria bacterium CG_4_10_14_0_2_um_filter_40_12</name>
    <dbReference type="NCBI Taxonomy" id="1974871"/>
    <lineage>
        <taxon>Bacteria</taxon>
        <taxon>Candidatus Shapironibacteriota</taxon>
    </lineage>
</organism>
<sequence length="85" mass="10125">MYFTYVLRSLKNKRLYTGYTSDLKSRFIEHNSKKGGTYTSKNAPFELVFYEAFKDKRDATKAELFWKTGYGREVLKDKIKYSLEL</sequence>
<proteinExistence type="inferred from homology"/>
<reference evidence="4" key="1">
    <citation type="submission" date="2017-09" db="EMBL/GenBank/DDBJ databases">
        <title>Depth-based differentiation of microbial function through sediment-hosted aquifers and enrichment of novel symbionts in the deep terrestrial subsurface.</title>
        <authorList>
            <person name="Probst A.J."/>
            <person name="Ladd B."/>
            <person name="Jarett J.K."/>
            <person name="Geller-Mcgrath D.E."/>
            <person name="Sieber C.M.K."/>
            <person name="Emerson J.B."/>
            <person name="Anantharaman K."/>
            <person name="Thomas B.C."/>
            <person name="Malmstrom R."/>
            <person name="Stieglmeier M."/>
            <person name="Klingl A."/>
            <person name="Woyke T."/>
            <person name="Ryan C.M."/>
            <person name="Banfield J.F."/>
        </authorList>
    </citation>
    <scope>NUCLEOTIDE SEQUENCE [LARGE SCALE GENOMIC DNA]</scope>
</reference>
<dbReference type="AlphaFoldDB" id="A0A2M7TS79"/>
<dbReference type="EMBL" id="PFNX01000082">
    <property type="protein sequence ID" value="PIZ57936.1"/>
    <property type="molecule type" value="Genomic_DNA"/>
</dbReference>
<dbReference type="PANTHER" id="PTHR34477:SF1">
    <property type="entry name" value="UPF0213 PROTEIN YHBQ"/>
    <property type="match status" value="1"/>
</dbReference>
<dbReference type="Gene3D" id="3.40.1440.10">
    <property type="entry name" value="GIY-YIG endonuclease"/>
    <property type="match status" value="1"/>
</dbReference>
<accession>A0A2M7TS79</accession>
<dbReference type="InterPro" id="IPR000305">
    <property type="entry name" value="GIY-YIG_endonuc"/>
</dbReference>
<dbReference type="Pfam" id="PF01541">
    <property type="entry name" value="GIY-YIG"/>
    <property type="match status" value="1"/>
</dbReference>
<dbReference type="PROSITE" id="PS50164">
    <property type="entry name" value="GIY_YIG"/>
    <property type="match status" value="1"/>
</dbReference>
<dbReference type="Proteomes" id="UP000229336">
    <property type="component" value="Unassembled WGS sequence"/>
</dbReference>
<comment type="caution">
    <text evidence="3">The sequence shown here is derived from an EMBL/GenBank/DDBJ whole genome shotgun (WGS) entry which is preliminary data.</text>
</comment>
<dbReference type="PANTHER" id="PTHR34477">
    <property type="entry name" value="UPF0213 PROTEIN YHBQ"/>
    <property type="match status" value="1"/>
</dbReference>
<evidence type="ECO:0000313" key="4">
    <source>
        <dbReference type="Proteomes" id="UP000229336"/>
    </source>
</evidence>
<dbReference type="SUPFAM" id="SSF82771">
    <property type="entry name" value="GIY-YIG endonuclease"/>
    <property type="match status" value="1"/>
</dbReference>
<evidence type="ECO:0000313" key="3">
    <source>
        <dbReference type="EMBL" id="PIZ57936.1"/>
    </source>
</evidence>
<evidence type="ECO:0000256" key="1">
    <source>
        <dbReference type="ARBA" id="ARBA00007435"/>
    </source>
</evidence>
<comment type="similarity">
    <text evidence="1">Belongs to the UPF0213 family.</text>
</comment>
<evidence type="ECO:0000259" key="2">
    <source>
        <dbReference type="PROSITE" id="PS50164"/>
    </source>
</evidence>
<feature type="domain" description="GIY-YIG" evidence="2">
    <location>
        <begin position="1"/>
        <end position="76"/>
    </location>
</feature>
<gene>
    <name evidence="3" type="ORF">COY20_04530</name>
</gene>
<dbReference type="InterPro" id="IPR050190">
    <property type="entry name" value="UPF0213_domain"/>
</dbReference>
<name>A0A2M7TS79_9BACT</name>